<name>A0A137PHQ5_CONC2</name>
<dbReference type="PANTHER" id="PTHR43881:SF1">
    <property type="entry name" value="GAMMA-GLUTAMYLTRANSPEPTIDASE (AFU_ORTHOLOGUE AFUA_4G13580)"/>
    <property type="match status" value="1"/>
</dbReference>
<dbReference type="InterPro" id="IPR052896">
    <property type="entry name" value="GGT-like_enzyme"/>
</dbReference>
<dbReference type="EMBL" id="KQ964423">
    <property type="protein sequence ID" value="KXN74495.1"/>
    <property type="molecule type" value="Genomic_DNA"/>
</dbReference>
<dbReference type="STRING" id="796925.A0A137PHQ5"/>
<dbReference type="InterPro" id="IPR043137">
    <property type="entry name" value="GGT_ssub_C"/>
</dbReference>
<protein>
    <submittedName>
        <fullName evidence="1">Gamma-glutamyltranspeptidase</fullName>
    </submittedName>
</protein>
<evidence type="ECO:0000313" key="1">
    <source>
        <dbReference type="EMBL" id="KXN74495.1"/>
    </source>
</evidence>
<dbReference type="Gene3D" id="3.60.20.40">
    <property type="match status" value="1"/>
</dbReference>
<evidence type="ECO:0000313" key="2">
    <source>
        <dbReference type="Proteomes" id="UP000070444"/>
    </source>
</evidence>
<dbReference type="OMA" id="EGNMVSY"/>
<dbReference type="Pfam" id="PF01019">
    <property type="entry name" value="G_glu_transpept"/>
    <property type="match status" value="1"/>
</dbReference>
<dbReference type="AlphaFoldDB" id="A0A137PHQ5"/>
<dbReference type="PANTHER" id="PTHR43881">
    <property type="entry name" value="GAMMA-GLUTAMYLTRANSPEPTIDASE (AFU_ORTHOLOGUE AFUA_4G13580)"/>
    <property type="match status" value="1"/>
</dbReference>
<organism evidence="1 2">
    <name type="scientific">Conidiobolus coronatus (strain ATCC 28846 / CBS 209.66 / NRRL 28638)</name>
    <name type="common">Delacroixia coronata</name>
    <dbReference type="NCBI Taxonomy" id="796925"/>
    <lineage>
        <taxon>Eukaryota</taxon>
        <taxon>Fungi</taxon>
        <taxon>Fungi incertae sedis</taxon>
        <taxon>Zoopagomycota</taxon>
        <taxon>Entomophthoromycotina</taxon>
        <taxon>Entomophthoromycetes</taxon>
        <taxon>Entomophthorales</taxon>
        <taxon>Ancylistaceae</taxon>
        <taxon>Conidiobolus</taxon>
    </lineage>
</organism>
<accession>A0A137PHQ5</accession>
<gene>
    <name evidence="1" type="ORF">CONCODRAFT_2520</name>
</gene>
<sequence>MIFDSKHDETLPVIDAFKKATLLDFNSRRSTVYSTHGMVATSQPLAAQAGIDILKRGGNAADAAVATAACLNITEPCSTGIGGDAFCLYYSAKDKKVYALNGSGKSPKDLSYDELIASIPENSKEIPVDSPHSVTVPGAAAAMIDTVKNFGSGKLSLSEIFDRAVDLADNGYPVEALAAMQWERSVKLLKKASPNAEDMLLNGKAPKEGEIIRMPHLARTYREVGENGHDAFYKGRIAKEIVKVVAERGGKLSLEDLSNHKSEFCEPISINYEGVDVYECPPNGQGIVALMALGMVEELQKSEKINRLEHMEHNGVEYLHALIECTRIAFADARFHVTDPDFSKVKAAHLLDKEYLKKRAELFDPSKANVNPDVGAPISYSNTVYLTTVDEEGNACSFIMSNYMGFGSGIIPKECGFTLQNRGCNFFLDPKTTNCYAPGKRPYHTIIPAMALKDNELYMSFGVMGGFMQPQGHLQVVLGMEHFNFSPQTALDKPRFSILPEDGLVLIEDGIEDEVVEGLIKLGHKVEVTKDYLRMNFGRGQVIRSHKDKNTGVRVLSGGSDGRADGMAIGY</sequence>
<dbReference type="OrthoDB" id="2015213at2759"/>
<keyword evidence="2" id="KW-1185">Reference proteome</keyword>
<dbReference type="PRINTS" id="PR01210">
    <property type="entry name" value="GGTRANSPTASE"/>
</dbReference>
<dbReference type="Proteomes" id="UP000070444">
    <property type="component" value="Unassembled WGS sequence"/>
</dbReference>
<dbReference type="SUPFAM" id="SSF56235">
    <property type="entry name" value="N-terminal nucleophile aminohydrolases (Ntn hydrolases)"/>
    <property type="match status" value="1"/>
</dbReference>
<dbReference type="InterPro" id="IPR029055">
    <property type="entry name" value="Ntn_hydrolases_N"/>
</dbReference>
<proteinExistence type="predicted"/>
<dbReference type="InterPro" id="IPR043138">
    <property type="entry name" value="GGT_lsub"/>
</dbReference>
<reference evidence="1 2" key="1">
    <citation type="journal article" date="2015" name="Genome Biol. Evol.">
        <title>Phylogenomic analyses indicate that early fungi evolved digesting cell walls of algal ancestors of land plants.</title>
        <authorList>
            <person name="Chang Y."/>
            <person name="Wang S."/>
            <person name="Sekimoto S."/>
            <person name="Aerts A.L."/>
            <person name="Choi C."/>
            <person name="Clum A."/>
            <person name="LaButti K.M."/>
            <person name="Lindquist E.A."/>
            <person name="Yee Ngan C."/>
            <person name="Ohm R.A."/>
            <person name="Salamov A.A."/>
            <person name="Grigoriev I.V."/>
            <person name="Spatafora J.W."/>
            <person name="Berbee M.L."/>
        </authorList>
    </citation>
    <scope>NUCLEOTIDE SEQUENCE [LARGE SCALE GENOMIC DNA]</scope>
    <source>
        <strain evidence="1 2">NRRL 28638</strain>
    </source>
</reference>
<dbReference type="Gene3D" id="1.10.246.130">
    <property type="match status" value="1"/>
</dbReference>